<name>W9WHL7_9EURO</name>
<dbReference type="eggNOG" id="ENOG502S9XI">
    <property type="taxonomic scope" value="Eukaryota"/>
</dbReference>
<dbReference type="Gene3D" id="3.40.50.720">
    <property type="entry name" value="NAD(P)-binding Rossmann-like Domain"/>
    <property type="match status" value="1"/>
</dbReference>
<keyword evidence="3" id="KW-1185">Reference proteome</keyword>
<dbReference type="GO" id="GO:0016646">
    <property type="term" value="F:oxidoreductase activity, acting on the CH-NH group of donors, NAD or NADP as acceptor"/>
    <property type="evidence" value="ECO:0007669"/>
    <property type="project" value="TreeGrafter"/>
</dbReference>
<dbReference type="Proteomes" id="UP000019471">
    <property type="component" value="Unassembled WGS sequence"/>
</dbReference>
<dbReference type="GeneID" id="19194092"/>
<evidence type="ECO:0000256" key="1">
    <source>
        <dbReference type="ARBA" id="ARBA00038376"/>
    </source>
</evidence>
<protein>
    <submittedName>
        <fullName evidence="2">Uncharacterized protein</fullName>
    </submittedName>
</protein>
<dbReference type="EMBL" id="AMGX01000016">
    <property type="protein sequence ID" value="EXJ67383.1"/>
    <property type="molecule type" value="Genomic_DNA"/>
</dbReference>
<reference evidence="2 3" key="1">
    <citation type="submission" date="2013-03" db="EMBL/GenBank/DDBJ databases">
        <title>The Genome Sequence of Cladophialophora psammophila CBS 110553.</title>
        <authorList>
            <consortium name="The Broad Institute Genomics Platform"/>
            <person name="Cuomo C."/>
            <person name="de Hoog S."/>
            <person name="Gorbushina A."/>
            <person name="Walker B."/>
            <person name="Young S.K."/>
            <person name="Zeng Q."/>
            <person name="Gargeya S."/>
            <person name="Fitzgerald M."/>
            <person name="Haas B."/>
            <person name="Abouelleil A."/>
            <person name="Allen A.W."/>
            <person name="Alvarado L."/>
            <person name="Arachchi H.M."/>
            <person name="Berlin A.M."/>
            <person name="Chapman S.B."/>
            <person name="Gainer-Dewar J."/>
            <person name="Goldberg J."/>
            <person name="Griggs A."/>
            <person name="Gujja S."/>
            <person name="Hansen M."/>
            <person name="Howarth C."/>
            <person name="Imamovic A."/>
            <person name="Ireland A."/>
            <person name="Larimer J."/>
            <person name="McCowan C."/>
            <person name="Murphy C."/>
            <person name="Pearson M."/>
            <person name="Poon T.W."/>
            <person name="Priest M."/>
            <person name="Roberts A."/>
            <person name="Saif S."/>
            <person name="Shea T."/>
            <person name="Sisk P."/>
            <person name="Sykes S."/>
            <person name="Wortman J."/>
            <person name="Nusbaum C."/>
            <person name="Birren B."/>
        </authorList>
    </citation>
    <scope>NUCLEOTIDE SEQUENCE [LARGE SCALE GENOMIC DNA]</scope>
    <source>
        <strain evidence="2 3">CBS 110553</strain>
    </source>
</reference>
<dbReference type="OrthoDB" id="10254221at2759"/>
<dbReference type="RefSeq" id="XP_007748165.1">
    <property type="nucleotide sequence ID" value="XM_007749975.1"/>
</dbReference>
<dbReference type="SUPFAM" id="SSF51735">
    <property type="entry name" value="NAD(P)-binding Rossmann-fold domains"/>
    <property type="match status" value="1"/>
</dbReference>
<dbReference type="PANTHER" id="PTHR43355">
    <property type="entry name" value="FLAVIN REDUCTASE (NADPH)"/>
    <property type="match status" value="1"/>
</dbReference>
<evidence type="ECO:0000313" key="3">
    <source>
        <dbReference type="Proteomes" id="UP000019471"/>
    </source>
</evidence>
<dbReference type="PANTHER" id="PTHR43355:SF2">
    <property type="entry name" value="FLAVIN REDUCTASE (NADPH)"/>
    <property type="match status" value="1"/>
</dbReference>
<evidence type="ECO:0000313" key="2">
    <source>
        <dbReference type="EMBL" id="EXJ67383.1"/>
    </source>
</evidence>
<gene>
    <name evidence="2" type="ORF">A1O5_09396</name>
</gene>
<accession>W9WHL7</accession>
<dbReference type="STRING" id="1182543.W9WHL7"/>
<organism evidence="2 3">
    <name type="scientific">Cladophialophora psammophila CBS 110553</name>
    <dbReference type="NCBI Taxonomy" id="1182543"/>
    <lineage>
        <taxon>Eukaryota</taxon>
        <taxon>Fungi</taxon>
        <taxon>Dikarya</taxon>
        <taxon>Ascomycota</taxon>
        <taxon>Pezizomycotina</taxon>
        <taxon>Eurotiomycetes</taxon>
        <taxon>Chaetothyriomycetidae</taxon>
        <taxon>Chaetothyriales</taxon>
        <taxon>Herpotrichiellaceae</taxon>
        <taxon>Cladophialophora</taxon>
    </lineage>
</organism>
<comment type="caution">
    <text evidence="2">The sequence shown here is derived from an EMBL/GenBank/DDBJ whole genome shotgun (WGS) entry which is preliminary data.</text>
</comment>
<comment type="similarity">
    <text evidence="1">Belongs to the avfA family.</text>
</comment>
<dbReference type="AlphaFoldDB" id="W9WHL7"/>
<dbReference type="HOGENOM" id="CLU_025711_4_3_1"/>
<dbReference type="InterPro" id="IPR036291">
    <property type="entry name" value="NAD(P)-bd_dom_sf"/>
</dbReference>
<sequence>MSDKPILVLGAAGPSGLVVMRHALERGYSVTAYARNATELRKRLGDALDEARITLIECPITSLPEKLCPLLPSFGSIISLLGPNSFNHKGTDVAGLYRVILEELHSLPADKRPYLLIASTQSIVDLKDGFDFFTKLHILFIMSIAAGARRETLAIKEVFLNDLKSNSVGVDWTVCRLNLIKDAVGPVEGARAGYVAKDGWRTTIDRDQLAYWLLNEAVKPPKERKWAREMPALWGDTTAPSPKS</sequence>
<dbReference type="InterPro" id="IPR051606">
    <property type="entry name" value="Polyketide_Oxido-like"/>
</dbReference>
<proteinExistence type="inferred from homology"/>